<dbReference type="EMBL" id="CAVNYO010000403">
    <property type="protein sequence ID" value="CAK5275004.1"/>
    <property type="molecule type" value="Genomic_DNA"/>
</dbReference>
<evidence type="ECO:0000313" key="1">
    <source>
        <dbReference type="EMBL" id="CAK5275004.1"/>
    </source>
</evidence>
<evidence type="ECO:0000313" key="2">
    <source>
        <dbReference type="Proteomes" id="UP001295794"/>
    </source>
</evidence>
<organism evidence="1 2">
    <name type="scientific">Mycena citricolor</name>
    <dbReference type="NCBI Taxonomy" id="2018698"/>
    <lineage>
        <taxon>Eukaryota</taxon>
        <taxon>Fungi</taxon>
        <taxon>Dikarya</taxon>
        <taxon>Basidiomycota</taxon>
        <taxon>Agaricomycotina</taxon>
        <taxon>Agaricomycetes</taxon>
        <taxon>Agaricomycetidae</taxon>
        <taxon>Agaricales</taxon>
        <taxon>Marasmiineae</taxon>
        <taxon>Mycenaceae</taxon>
        <taxon>Mycena</taxon>
    </lineage>
</organism>
<name>A0AAD2K299_9AGAR</name>
<comment type="caution">
    <text evidence="1">The sequence shown here is derived from an EMBL/GenBank/DDBJ whole genome shotgun (WGS) entry which is preliminary data.</text>
</comment>
<proteinExistence type="predicted"/>
<dbReference type="Proteomes" id="UP001295794">
    <property type="component" value="Unassembled WGS sequence"/>
</dbReference>
<reference evidence="1" key="1">
    <citation type="submission" date="2023-11" db="EMBL/GenBank/DDBJ databases">
        <authorList>
            <person name="De Vega J J."/>
            <person name="De Vega J J."/>
        </authorList>
    </citation>
    <scope>NUCLEOTIDE SEQUENCE</scope>
</reference>
<gene>
    <name evidence="1" type="ORF">MYCIT1_LOCUS22496</name>
</gene>
<accession>A0AAD2K299</accession>
<protein>
    <submittedName>
        <fullName evidence="1">Uncharacterized protein</fullName>
    </submittedName>
</protein>
<sequence>MARHDVIVVGLRILDRILDRILRASHRTRQDGRPRNCGNQSALQHGLHPCLTTTSGLQLLLLPLPLRHLSLIFCPDPLVLGFAALFEILPLGQHLATCLFCCLTRLCLLRLFFVYGHCLCAILRVFCRSS</sequence>
<dbReference type="AlphaFoldDB" id="A0AAD2K299"/>
<keyword evidence="2" id="KW-1185">Reference proteome</keyword>